<dbReference type="GO" id="GO:0004519">
    <property type="term" value="F:endonuclease activity"/>
    <property type="evidence" value="ECO:0007669"/>
    <property type="project" value="UniProtKB-KW"/>
</dbReference>
<dbReference type="Pfam" id="PF00847">
    <property type="entry name" value="AP2"/>
    <property type="match status" value="1"/>
</dbReference>
<dbReference type="InterPro" id="IPR044925">
    <property type="entry name" value="His-Me_finger_sf"/>
</dbReference>
<keyword evidence="1" id="KW-0805">Transcription regulation</keyword>
<evidence type="ECO:0000313" key="5">
    <source>
        <dbReference type="EMBL" id="QBK87741.1"/>
    </source>
</evidence>
<sequence>MSEKRCTLCGLIKPVALFSKHGSTADKLDQRCKECVNKYKKERRGKVTKTYPLYDFDSEDTEWQVGKPAGYITMTSTGARATIRRKDNTFTTGTYGYNVHGGEENARLNAMQWQIDTSNKLRLTRNRIRMVEDSTDTIEIELTKGFTMITDLKFLDTCQKYSLCVTKSGKKNAEYYCTMSIDGIQRNFHNFITGWKMVDHINRNPLDNCLCNLRETTSKQNNNNKNINPRKNTSGCVGVRFVTDRVGGAWQARIKQDNKERTVSFSVNNFGYEEAKQLAIVTRKSLNKIYDSVNGEDPETGIMQTIESS</sequence>
<accession>A0A481YXU2</accession>
<dbReference type="EMBL" id="MK500369">
    <property type="protein sequence ID" value="QBK87741.1"/>
    <property type="molecule type" value="Genomic_DNA"/>
</dbReference>
<keyword evidence="2" id="KW-0238">DNA-binding</keyword>
<organism evidence="5">
    <name type="scientific">Marseillevirus LCMAC202</name>
    <dbReference type="NCBI Taxonomy" id="2506606"/>
    <lineage>
        <taxon>Viruses</taxon>
        <taxon>Varidnaviria</taxon>
        <taxon>Bamfordvirae</taxon>
        <taxon>Nucleocytoviricota</taxon>
        <taxon>Megaviricetes</taxon>
        <taxon>Pimascovirales</taxon>
        <taxon>Pimascovirales incertae sedis</taxon>
        <taxon>Marseilleviridae</taxon>
    </lineage>
</organism>
<dbReference type="Gene3D" id="1.20.5.2050">
    <property type="match status" value="1"/>
</dbReference>
<evidence type="ECO:0000256" key="2">
    <source>
        <dbReference type="ARBA" id="ARBA00023125"/>
    </source>
</evidence>
<keyword evidence="5" id="KW-0378">Hydrolase</keyword>
<evidence type="ECO:0000256" key="3">
    <source>
        <dbReference type="ARBA" id="ARBA00023163"/>
    </source>
</evidence>
<gene>
    <name evidence="5" type="ORF">LCMAC202_00770</name>
</gene>
<protein>
    <submittedName>
        <fullName evidence="5">HNH endonuclease</fullName>
    </submittedName>
</protein>
<name>A0A481YXU2_9VIRU</name>
<dbReference type="SUPFAM" id="SSF54060">
    <property type="entry name" value="His-Me finger endonucleases"/>
    <property type="match status" value="1"/>
</dbReference>
<proteinExistence type="predicted"/>
<dbReference type="GO" id="GO:0003677">
    <property type="term" value="F:DNA binding"/>
    <property type="evidence" value="ECO:0007669"/>
    <property type="project" value="UniProtKB-KW"/>
</dbReference>
<keyword evidence="5" id="KW-0540">Nuclease</keyword>
<keyword evidence="5" id="KW-0255">Endonuclease</keyword>
<dbReference type="GO" id="GO:0003700">
    <property type="term" value="F:DNA-binding transcription factor activity"/>
    <property type="evidence" value="ECO:0007669"/>
    <property type="project" value="InterPro"/>
</dbReference>
<feature type="domain" description="AP2/ERF" evidence="4">
    <location>
        <begin position="238"/>
        <end position="287"/>
    </location>
</feature>
<reference evidence="5" key="1">
    <citation type="journal article" date="2019" name="MBio">
        <title>Virus Genomes from Deep Sea Sediments Expand the Ocean Megavirome and Support Independent Origins of Viral Gigantism.</title>
        <authorList>
            <person name="Backstrom D."/>
            <person name="Yutin N."/>
            <person name="Jorgensen S.L."/>
            <person name="Dharamshi J."/>
            <person name="Homa F."/>
            <person name="Zaremba-Niedwiedzka K."/>
            <person name="Spang A."/>
            <person name="Wolf Y.I."/>
            <person name="Koonin E.V."/>
            <person name="Ettema T.J."/>
        </authorList>
    </citation>
    <scope>NUCLEOTIDE SEQUENCE</scope>
</reference>
<keyword evidence="3" id="KW-0804">Transcription</keyword>
<evidence type="ECO:0000256" key="1">
    <source>
        <dbReference type="ARBA" id="ARBA00023015"/>
    </source>
</evidence>
<dbReference type="InterPro" id="IPR001471">
    <property type="entry name" value="AP2/ERF_dom"/>
</dbReference>
<evidence type="ECO:0000259" key="4">
    <source>
        <dbReference type="Pfam" id="PF00847"/>
    </source>
</evidence>